<dbReference type="PROSITE" id="PS50294">
    <property type="entry name" value="WD_REPEATS_REGION"/>
    <property type="match status" value="8"/>
</dbReference>
<keyword evidence="2" id="KW-0677">Repeat</keyword>
<feature type="repeat" description="WD" evidence="3">
    <location>
        <begin position="329"/>
        <end position="370"/>
    </location>
</feature>
<proteinExistence type="predicted"/>
<dbReference type="InterPro" id="IPR001680">
    <property type="entry name" value="WD40_rpt"/>
</dbReference>
<dbReference type="PANTHER" id="PTHR19879">
    <property type="entry name" value="TRANSCRIPTION INITIATION FACTOR TFIID"/>
    <property type="match status" value="1"/>
</dbReference>
<gene>
    <name evidence="4" type="ORF">DVH21_16760</name>
</gene>
<organism evidence="4 5">
    <name type="scientific">Micromonospora aurantiaca</name>
    <name type="common">nom. illeg.</name>
    <dbReference type="NCBI Taxonomy" id="47850"/>
    <lineage>
        <taxon>Bacteria</taxon>
        <taxon>Bacillati</taxon>
        <taxon>Actinomycetota</taxon>
        <taxon>Actinomycetes</taxon>
        <taxon>Micromonosporales</taxon>
        <taxon>Micromonosporaceae</taxon>
        <taxon>Micromonospora</taxon>
    </lineage>
</organism>
<feature type="repeat" description="WD" evidence="3">
    <location>
        <begin position="79"/>
        <end position="110"/>
    </location>
</feature>
<accession>A0A6N3K4B7</accession>
<dbReference type="SMART" id="SM00320">
    <property type="entry name" value="WD40"/>
    <property type="match status" value="11"/>
</dbReference>
<evidence type="ECO:0000256" key="1">
    <source>
        <dbReference type="ARBA" id="ARBA00022574"/>
    </source>
</evidence>
<dbReference type="SUPFAM" id="SSF50978">
    <property type="entry name" value="WD40 repeat-like"/>
    <property type="match status" value="2"/>
</dbReference>
<dbReference type="InterPro" id="IPR019775">
    <property type="entry name" value="WD40_repeat_CS"/>
</dbReference>
<feature type="repeat" description="WD" evidence="3">
    <location>
        <begin position="540"/>
        <end position="581"/>
    </location>
</feature>
<feature type="repeat" description="WD" evidence="3">
    <location>
        <begin position="413"/>
        <end position="454"/>
    </location>
</feature>
<dbReference type="GO" id="GO:0006367">
    <property type="term" value="P:transcription initiation at RNA polymerase II promoter"/>
    <property type="evidence" value="ECO:0007669"/>
    <property type="project" value="TreeGrafter"/>
</dbReference>
<dbReference type="Pfam" id="PF00400">
    <property type="entry name" value="WD40"/>
    <property type="match status" value="8"/>
</dbReference>
<dbReference type="EMBL" id="CP031263">
    <property type="protein sequence ID" value="AXH91444.1"/>
    <property type="molecule type" value="Genomic_DNA"/>
</dbReference>
<evidence type="ECO:0000313" key="4">
    <source>
        <dbReference type="EMBL" id="AXH91444.1"/>
    </source>
</evidence>
<protein>
    <submittedName>
        <fullName evidence="4">Uncharacterized protein</fullName>
    </submittedName>
</protein>
<evidence type="ECO:0000313" key="5">
    <source>
        <dbReference type="Proteomes" id="UP000253958"/>
    </source>
</evidence>
<dbReference type="Gene3D" id="2.130.10.10">
    <property type="entry name" value="YVTN repeat-like/Quinoprotein amine dehydrogenase"/>
    <property type="match status" value="3"/>
</dbReference>
<dbReference type="InterPro" id="IPR036322">
    <property type="entry name" value="WD40_repeat_dom_sf"/>
</dbReference>
<keyword evidence="1 3" id="KW-0853">WD repeat</keyword>
<dbReference type="PANTHER" id="PTHR19879:SF9">
    <property type="entry name" value="TRANSCRIPTION INITIATION FACTOR TFIID SUBUNIT 5"/>
    <property type="match status" value="1"/>
</dbReference>
<reference evidence="4 5" key="2">
    <citation type="submission" date="2018-08" db="EMBL/GenBank/DDBJ databases">
        <title>Streptomyces kandeliansis sp. nov., an endophytic bacterium isolated from mangrove plant.</title>
        <authorList>
            <person name="Wang R."/>
        </authorList>
    </citation>
    <scope>NUCLEOTIDE SEQUENCE [LARGE SCALE GENOMIC DNA]</scope>
    <source>
        <strain evidence="5">H14(2018)</strain>
    </source>
</reference>
<feature type="repeat" description="WD" evidence="3">
    <location>
        <begin position="38"/>
        <end position="70"/>
    </location>
</feature>
<feature type="repeat" description="WD" evidence="3">
    <location>
        <begin position="497"/>
        <end position="538"/>
    </location>
</feature>
<dbReference type="PROSITE" id="PS00678">
    <property type="entry name" value="WD_REPEATS_1"/>
    <property type="match status" value="7"/>
</dbReference>
<reference evidence="4 5" key="1">
    <citation type="submission" date="2018-07" db="EMBL/GenBank/DDBJ databases">
        <authorList>
            <person name="Ye Y."/>
        </authorList>
    </citation>
    <scope>NUCLEOTIDE SEQUENCE [LARGE SCALE GENOMIC DNA]</scope>
    <source>
        <strain evidence="5">H14(2018)</strain>
    </source>
</reference>
<sequence>MFRRRMSRRWMLPDGEPPRLRPLLARHGLPRRRPAVTWNAHRSAVTALEHHATGGVFLSGSFDGEIRLWEPPDRVLSSVHAHTGAVMSLAAVSGVLASGGFDGNIRLWDIADVRRPTLRRELLGHTGWVVGLRFDEAGRVLASASHDGTVRLWRVATGELTQTLAGDGSPLTTMCMDRRTGTLYAGSARGLIHVLDLRSPARLSALVRLAEPLSALAALPDEGAILAATTHHRLFKISDRGQVVTASTSRPPSWPTAISIDAGRQRVVVSAVDRTLRLWRLDTLVPCGFLVGEGASLGAVATTADGVVYSGDDGGGIGRLEVGKDEVAADGHEGSIWSVAIDSAARVVLTASSDGTVGVWDVDGGRLLRTLVGHRGWVNAVALSGDGRVAVSGSSDGTVRVWDVDGGRLLRTLVGHRGWVNAVALSGDGRVAVSGSSDGTVRVWDVDGGRLLRTLVGHRGWVNAVALSGDGRVAVSGSSDGTVRVWDVDGGRLLRTLTGHPMAVTSVYLGSDQRSVLSAGYDGLVRSWDLASSRTGPRVLGRHRERIWMVSAGVTGAVAASAGADGTLRTWDVARAEVLETYDLKEPVTACALVEVEHGCLIAYGQRDGRFGLLWLAMDDSPVSFGPAGVS</sequence>
<dbReference type="InterPro" id="IPR015943">
    <property type="entry name" value="WD40/YVTN_repeat-like_dom_sf"/>
</dbReference>
<dbReference type="PRINTS" id="PR00320">
    <property type="entry name" value="GPROTEINBRPT"/>
</dbReference>
<dbReference type="PROSITE" id="PS50082">
    <property type="entry name" value="WD_REPEATS_2"/>
    <property type="match status" value="9"/>
</dbReference>
<name>A0A6N3K4B7_9ACTN</name>
<feature type="repeat" description="WD" evidence="3">
    <location>
        <begin position="371"/>
        <end position="412"/>
    </location>
</feature>
<feature type="repeat" description="WD" evidence="3">
    <location>
        <begin position="455"/>
        <end position="496"/>
    </location>
</feature>
<dbReference type="InterPro" id="IPR020472">
    <property type="entry name" value="WD40_PAC1"/>
</dbReference>
<dbReference type="Proteomes" id="UP000253958">
    <property type="component" value="Chromosome"/>
</dbReference>
<dbReference type="AlphaFoldDB" id="A0A6N3K4B7"/>
<feature type="repeat" description="WD" evidence="3">
    <location>
        <begin position="122"/>
        <end position="163"/>
    </location>
</feature>
<dbReference type="CDD" id="cd00200">
    <property type="entry name" value="WD40"/>
    <property type="match status" value="1"/>
</dbReference>
<evidence type="ECO:0000256" key="3">
    <source>
        <dbReference type="PROSITE-ProRule" id="PRU00221"/>
    </source>
</evidence>
<evidence type="ECO:0000256" key="2">
    <source>
        <dbReference type="ARBA" id="ARBA00022737"/>
    </source>
</evidence>